<dbReference type="GeneID" id="65085817"/>
<proteinExistence type="predicted"/>
<dbReference type="SUPFAM" id="SSF50494">
    <property type="entry name" value="Trypsin-like serine proteases"/>
    <property type="match status" value="1"/>
</dbReference>
<evidence type="ECO:0008006" key="3">
    <source>
        <dbReference type="Google" id="ProtNLM"/>
    </source>
</evidence>
<dbReference type="InterPro" id="IPR009003">
    <property type="entry name" value="Peptidase_S1_PA"/>
</dbReference>
<keyword evidence="2" id="KW-1185">Reference proteome</keyword>
<dbReference type="VEuPathDB" id="FungiDB:FMAN_06553"/>
<gene>
    <name evidence="1" type="ORF">FMAN_06553</name>
</gene>
<protein>
    <recommendedName>
        <fullName evidence="3">Peptidase S1 domain-containing protein</fullName>
    </recommendedName>
</protein>
<organism evidence="1 2">
    <name type="scientific">Fusarium mangiferae</name>
    <name type="common">Mango malformation disease fungus</name>
    <dbReference type="NCBI Taxonomy" id="192010"/>
    <lineage>
        <taxon>Eukaryota</taxon>
        <taxon>Fungi</taxon>
        <taxon>Dikarya</taxon>
        <taxon>Ascomycota</taxon>
        <taxon>Pezizomycotina</taxon>
        <taxon>Sordariomycetes</taxon>
        <taxon>Hypocreomycetidae</taxon>
        <taxon>Hypocreales</taxon>
        <taxon>Nectriaceae</taxon>
        <taxon>Fusarium</taxon>
        <taxon>Fusarium fujikuroi species complex</taxon>
    </lineage>
</organism>
<name>A0A1L7SI56_FUSMA</name>
<evidence type="ECO:0000313" key="1">
    <source>
        <dbReference type="EMBL" id="CVK86015.1"/>
    </source>
</evidence>
<dbReference type="AlphaFoldDB" id="A0A1L7SI56"/>
<accession>A0A1L7SI56</accession>
<dbReference type="EMBL" id="FCQH01000002">
    <property type="protein sequence ID" value="CVK86015.1"/>
    <property type="molecule type" value="Genomic_DNA"/>
</dbReference>
<evidence type="ECO:0000313" key="2">
    <source>
        <dbReference type="Proteomes" id="UP000184255"/>
    </source>
</evidence>
<comment type="caution">
    <text evidence="1">The sequence shown here is derived from an EMBL/GenBank/DDBJ whole genome shotgun (WGS) entry which is preliminary data.</text>
</comment>
<reference evidence="2" key="1">
    <citation type="journal article" date="2016" name="Genome Biol. Evol.">
        <title>Comparative 'omics' of the Fusarium fujikuroi species complex highlights differences in genetic potential and metabolite synthesis.</title>
        <authorList>
            <person name="Niehaus E.-M."/>
            <person name="Muensterkoetter M."/>
            <person name="Proctor R.H."/>
            <person name="Brown D.W."/>
            <person name="Sharon A."/>
            <person name="Idan Y."/>
            <person name="Oren-Young L."/>
            <person name="Sieber C.M."/>
            <person name="Novak O."/>
            <person name="Pencik A."/>
            <person name="Tarkowska D."/>
            <person name="Hromadova K."/>
            <person name="Freeman S."/>
            <person name="Maymon M."/>
            <person name="Elazar M."/>
            <person name="Youssef S.A."/>
            <person name="El-Shabrawy E.S.M."/>
            <person name="Shalaby A.B.A."/>
            <person name="Houterman P."/>
            <person name="Brock N.L."/>
            <person name="Burkhardt I."/>
            <person name="Tsavkelova E.A."/>
            <person name="Dickschat J.S."/>
            <person name="Galuszka P."/>
            <person name="Gueldener U."/>
            <person name="Tudzynski B."/>
        </authorList>
    </citation>
    <scope>NUCLEOTIDE SEQUENCE [LARGE SCALE GENOMIC DNA]</scope>
    <source>
        <strain evidence="2">MRC7560</strain>
    </source>
</reference>
<dbReference type="RefSeq" id="XP_041677693.1">
    <property type="nucleotide sequence ID" value="XM_041826651.1"/>
</dbReference>
<sequence length="537" mass="60501">MDELPATAPSRKEVRRYYRGLPDSPNLVARSTTTPWNDNGIYERLLDPVGKHAVVPLWNDSTGSLRCKILEAVENIDWNAIDILRCGSTDFKDRDLIRPVILFVSVEPKYTTWLNGRAVALKCCEVLRDHGIHDVEVEIKESRITQCCSDDQDQTESEPSTAKLSPCIPTLQEEGYRRDSIQLSEFLGTKIASYRSPTREGTKGLYVRIRNTETVVALTCRHVIFGPEEENIDVYHDTHNSRGIIQPGNKTYQDTTDFLRDQIYQAQSAIDLGESSTPVPGRRIEYLRGYKDRKESSLKRLEPFESMESRTIGHVLFSPKFGLGRSSPARFRDWALIELDQKKHQTPVQKLENKVPAELAAVLARPQFMFGRHSDQERERKYNMPRGVYTSTQTGVMSEAEMRCPDFEFTVPGKTIVDEDFMRVCMYGSASGASHGVTNTARSVVRRFVDGRPVVSEEWCILGSIQHGARKNFSTQGDSGASIMGDDGRVAAILTCGAQGGNRGIHHISYATPIESLLEDIRDHGYDVEWMGKQDTT</sequence>
<dbReference type="Proteomes" id="UP000184255">
    <property type="component" value="Unassembled WGS sequence"/>
</dbReference>